<evidence type="ECO:0000256" key="5">
    <source>
        <dbReference type="ARBA" id="ARBA00022691"/>
    </source>
</evidence>
<dbReference type="InterPro" id="IPR003682">
    <property type="entry name" value="rRNA_ssu_MeTfrase_G"/>
</dbReference>
<dbReference type="SUPFAM" id="SSF53335">
    <property type="entry name" value="S-adenosyl-L-methionine-dependent methyltransferases"/>
    <property type="match status" value="1"/>
</dbReference>
<proteinExistence type="inferred from homology"/>
<comment type="caution">
    <text evidence="6">Lacks conserved residue(s) required for the propagation of feature annotation.</text>
</comment>
<dbReference type="RefSeq" id="WP_129458323.1">
    <property type="nucleotide sequence ID" value="NZ_PPCV01000003.1"/>
</dbReference>
<name>A0A4Q2EGN5_9ACTN</name>
<feature type="binding site" evidence="6">
    <location>
        <position position="141"/>
    </location>
    <ligand>
        <name>S-adenosyl-L-methionine</name>
        <dbReference type="ChEBI" id="CHEBI:59789"/>
    </ligand>
</feature>
<dbReference type="OrthoDB" id="9808773at2"/>
<feature type="binding site" evidence="6">
    <location>
        <position position="68"/>
    </location>
    <ligand>
        <name>S-adenosyl-L-methionine</name>
        <dbReference type="ChEBI" id="CHEBI:59789"/>
    </ligand>
</feature>
<dbReference type="PIRSF" id="PIRSF003078">
    <property type="entry name" value="GidB"/>
    <property type="match status" value="1"/>
</dbReference>
<keyword evidence="5 6" id="KW-0949">S-adenosyl-L-methionine</keyword>
<evidence type="ECO:0000256" key="6">
    <source>
        <dbReference type="HAMAP-Rule" id="MF_00074"/>
    </source>
</evidence>
<feature type="binding site" evidence="6">
    <location>
        <position position="73"/>
    </location>
    <ligand>
        <name>S-adenosyl-L-methionine</name>
        <dbReference type="ChEBI" id="CHEBI:59789"/>
    </ligand>
</feature>
<organism evidence="7 8">
    <name type="scientific">Propioniciclava flava</name>
    <dbReference type="NCBI Taxonomy" id="2072026"/>
    <lineage>
        <taxon>Bacteria</taxon>
        <taxon>Bacillati</taxon>
        <taxon>Actinomycetota</taxon>
        <taxon>Actinomycetes</taxon>
        <taxon>Propionibacteriales</taxon>
        <taxon>Propionibacteriaceae</taxon>
        <taxon>Propioniciclava</taxon>
    </lineage>
</organism>
<keyword evidence="1 6" id="KW-0963">Cytoplasm</keyword>
<evidence type="ECO:0000256" key="2">
    <source>
        <dbReference type="ARBA" id="ARBA00022552"/>
    </source>
</evidence>
<dbReference type="CDD" id="cd02440">
    <property type="entry name" value="AdoMet_MTases"/>
    <property type="match status" value="1"/>
</dbReference>
<sequence>MEMPAVAGDLFGADAAMASAYAHLLTTRGVEWGLIGPREVERIWERHVLNSVAVSALVPQGACVVDVGSGAGLPGIPLAIARPDLQVTLLEPLQRRATFLSEVVAEVGLAERVTVVRGRASQASDHDPLVHRGRYDVVTSRAVAALAKLVQWCEPLMGREGRIVALKGSSAQQEVDDARGVLRKRALKASVHQEVAYPGAEPTWLVLCQRDAR</sequence>
<comment type="function">
    <text evidence="6">Specifically methylates the N7 position of a guanine in 16S rRNA.</text>
</comment>
<evidence type="ECO:0000256" key="1">
    <source>
        <dbReference type="ARBA" id="ARBA00022490"/>
    </source>
</evidence>
<dbReference type="AlphaFoldDB" id="A0A4Q2EGN5"/>
<dbReference type="NCBIfam" id="TIGR00138">
    <property type="entry name" value="rsmG_gidB"/>
    <property type="match status" value="1"/>
</dbReference>
<evidence type="ECO:0000256" key="4">
    <source>
        <dbReference type="ARBA" id="ARBA00022679"/>
    </source>
</evidence>
<dbReference type="PANTHER" id="PTHR31760:SF0">
    <property type="entry name" value="S-ADENOSYL-L-METHIONINE-DEPENDENT METHYLTRANSFERASES SUPERFAMILY PROTEIN"/>
    <property type="match status" value="1"/>
</dbReference>
<comment type="similarity">
    <text evidence="6">Belongs to the methyltransferase superfamily. RNA methyltransferase RsmG family.</text>
</comment>
<dbReference type="HAMAP" id="MF_00074">
    <property type="entry name" value="16SrRNA_methyltr_G"/>
    <property type="match status" value="1"/>
</dbReference>
<dbReference type="Pfam" id="PF02527">
    <property type="entry name" value="GidB"/>
    <property type="match status" value="1"/>
</dbReference>
<keyword evidence="4 6" id="KW-0808">Transferase</keyword>
<evidence type="ECO:0000313" key="7">
    <source>
        <dbReference type="EMBL" id="RXW32710.1"/>
    </source>
</evidence>
<evidence type="ECO:0000256" key="3">
    <source>
        <dbReference type="ARBA" id="ARBA00022603"/>
    </source>
</evidence>
<reference evidence="7 8" key="1">
    <citation type="submission" date="2018-01" db="EMBL/GenBank/DDBJ databases">
        <title>Lactibacter flavus gen. nov., sp. nov., a novel bacterium of the family Propionibacteriaceae isolated from raw milk and dairy products.</title>
        <authorList>
            <person name="Wenning M."/>
            <person name="Breitenwieser F."/>
            <person name="Huptas C."/>
            <person name="von Neubeck M."/>
            <person name="Busse H.-J."/>
            <person name="Scherer S."/>
        </authorList>
    </citation>
    <scope>NUCLEOTIDE SEQUENCE [LARGE SCALE GENOMIC DNA]</scope>
    <source>
        <strain evidence="7 8">VG341</strain>
    </source>
</reference>
<protein>
    <recommendedName>
        <fullName evidence="6">Ribosomal RNA small subunit methyltransferase G</fullName>
        <ecNumber evidence="6">2.1.1.-</ecNumber>
    </recommendedName>
    <alternativeName>
        <fullName evidence="6">16S rRNA 7-methylguanosine methyltransferase</fullName>
        <shortName evidence="6">16S rRNA m7G methyltransferase</shortName>
    </alternativeName>
</protein>
<accession>A0A4Q2EGN5</accession>
<comment type="caution">
    <text evidence="7">The sequence shown here is derived from an EMBL/GenBank/DDBJ whole genome shotgun (WGS) entry which is preliminary data.</text>
</comment>
<dbReference type="InterPro" id="IPR029063">
    <property type="entry name" value="SAM-dependent_MTases_sf"/>
</dbReference>
<evidence type="ECO:0000313" key="8">
    <source>
        <dbReference type="Proteomes" id="UP000290624"/>
    </source>
</evidence>
<dbReference type="EMBL" id="PPCV01000003">
    <property type="protein sequence ID" value="RXW32710.1"/>
    <property type="molecule type" value="Genomic_DNA"/>
</dbReference>
<dbReference type="PANTHER" id="PTHR31760">
    <property type="entry name" value="S-ADENOSYL-L-METHIONINE-DEPENDENT METHYLTRANSFERASES SUPERFAMILY PROTEIN"/>
    <property type="match status" value="1"/>
</dbReference>
<comment type="subcellular location">
    <subcellularLocation>
        <location evidence="6">Cytoplasm</location>
    </subcellularLocation>
</comment>
<dbReference type="GO" id="GO:0005829">
    <property type="term" value="C:cytosol"/>
    <property type="evidence" value="ECO:0007669"/>
    <property type="project" value="TreeGrafter"/>
</dbReference>
<gene>
    <name evidence="6" type="primary">rsmG</name>
    <name evidence="7" type="ORF">C1706_06080</name>
</gene>
<dbReference type="Gene3D" id="3.40.50.150">
    <property type="entry name" value="Vaccinia Virus protein VP39"/>
    <property type="match status" value="1"/>
</dbReference>
<dbReference type="EC" id="2.1.1.-" evidence="6"/>
<keyword evidence="3 6" id="KW-0489">Methyltransferase</keyword>
<keyword evidence="2 6" id="KW-0698">rRNA processing</keyword>
<keyword evidence="8" id="KW-1185">Reference proteome</keyword>
<dbReference type="GO" id="GO:0070043">
    <property type="term" value="F:rRNA (guanine-N7-)-methyltransferase activity"/>
    <property type="evidence" value="ECO:0007669"/>
    <property type="project" value="UniProtKB-UniRule"/>
</dbReference>
<dbReference type="Proteomes" id="UP000290624">
    <property type="component" value="Unassembled WGS sequence"/>
</dbReference>